<evidence type="ECO:0000313" key="1">
    <source>
        <dbReference type="EMBL" id="KAF9649478.1"/>
    </source>
</evidence>
<comment type="caution">
    <text evidence="1">The sequence shown here is derived from an EMBL/GenBank/DDBJ whole genome shotgun (WGS) entry which is preliminary data.</text>
</comment>
<evidence type="ECO:0000313" key="2">
    <source>
        <dbReference type="Proteomes" id="UP000886501"/>
    </source>
</evidence>
<name>A0ACB6ZJH7_THEGA</name>
<reference evidence="1" key="2">
    <citation type="journal article" date="2020" name="Nat. Commun.">
        <title>Large-scale genome sequencing of mycorrhizal fungi provides insights into the early evolution of symbiotic traits.</title>
        <authorList>
            <person name="Miyauchi S."/>
            <person name="Kiss E."/>
            <person name="Kuo A."/>
            <person name="Drula E."/>
            <person name="Kohler A."/>
            <person name="Sanchez-Garcia M."/>
            <person name="Morin E."/>
            <person name="Andreopoulos B."/>
            <person name="Barry K.W."/>
            <person name="Bonito G."/>
            <person name="Buee M."/>
            <person name="Carver A."/>
            <person name="Chen C."/>
            <person name="Cichocki N."/>
            <person name="Clum A."/>
            <person name="Culley D."/>
            <person name="Crous P.W."/>
            <person name="Fauchery L."/>
            <person name="Girlanda M."/>
            <person name="Hayes R.D."/>
            <person name="Keri Z."/>
            <person name="LaButti K."/>
            <person name="Lipzen A."/>
            <person name="Lombard V."/>
            <person name="Magnuson J."/>
            <person name="Maillard F."/>
            <person name="Murat C."/>
            <person name="Nolan M."/>
            <person name="Ohm R.A."/>
            <person name="Pangilinan J."/>
            <person name="Pereira M.F."/>
            <person name="Perotto S."/>
            <person name="Peter M."/>
            <person name="Pfister S."/>
            <person name="Riley R."/>
            <person name="Sitrit Y."/>
            <person name="Stielow J.B."/>
            <person name="Szollosi G."/>
            <person name="Zifcakova L."/>
            <person name="Stursova M."/>
            <person name="Spatafora J.W."/>
            <person name="Tedersoo L."/>
            <person name="Vaario L.M."/>
            <person name="Yamada A."/>
            <person name="Yan M."/>
            <person name="Wang P."/>
            <person name="Xu J."/>
            <person name="Bruns T."/>
            <person name="Baldrian P."/>
            <person name="Vilgalys R."/>
            <person name="Dunand C."/>
            <person name="Henrissat B."/>
            <person name="Grigoriev I.V."/>
            <person name="Hibbett D."/>
            <person name="Nagy L.G."/>
            <person name="Martin F.M."/>
        </authorList>
    </citation>
    <scope>NUCLEOTIDE SEQUENCE</scope>
    <source>
        <strain evidence="1">P2</strain>
    </source>
</reference>
<keyword evidence="1" id="KW-0418">Kinase</keyword>
<dbReference type="EMBL" id="MU117997">
    <property type="protein sequence ID" value="KAF9649478.1"/>
    <property type="molecule type" value="Genomic_DNA"/>
</dbReference>
<protein>
    <submittedName>
        <fullName evidence="1">Acetate kinase</fullName>
    </submittedName>
</protein>
<organism evidence="1 2">
    <name type="scientific">Thelephora ganbajun</name>
    <name type="common">Ganba fungus</name>
    <dbReference type="NCBI Taxonomy" id="370292"/>
    <lineage>
        <taxon>Eukaryota</taxon>
        <taxon>Fungi</taxon>
        <taxon>Dikarya</taxon>
        <taxon>Basidiomycota</taxon>
        <taxon>Agaricomycotina</taxon>
        <taxon>Agaricomycetes</taxon>
        <taxon>Thelephorales</taxon>
        <taxon>Thelephoraceae</taxon>
        <taxon>Thelephora</taxon>
    </lineage>
</organism>
<keyword evidence="1" id="KW-0808">Transferase</keyword>
<keyword evidence="2" id="KW-1185">Reference proteome</keyword>
<accession>A0ACB6ZJH7</accession>
<proteinExistence type="predicted"/>
<sequence>MPRTRLILSVNAGSSSIKLSLYSASFGSTPVLLVKSSVSGLTSPPAKFSYSNNGNKGHNIEDRESGDVTDQGSALELFLKHLGQDDSLKGHGAGEIELAVHRIVHGGLFSEAVVLSKETIQEIEHLTDLAPLHNAAALALVKLATQRLPKVVNIAYFDTTFHTRSISPHVYTYPLDPGMAQKKMIRKYGFHGISYSFVLREAVEFLQKPAEETSLISLHLGSGASAAAIRNGKSIDTTMGLTPLEGLPGATRSGSIDPCLVFHYTSNASSLARSSTKELHISIAEDILNKQAGWYSMVGTTDFGKVVQGTHDGDEKMKLVFDLFVDRIVGYIGNYFVKLGGKVDALTFSGGIGERSEDLRRAVIDKVACLGFKLDDSSGNTDSNGAVTRLGPKVLLIKTNEEFEMAQECAQDKRFWE</sequence>
<dbReference type="Proteomes" id="UP000886501">
    <property type="component" value="Unassembled WGS sequence"/>
</dbReference>
<reference evidence="1" key="1">
    <citation type="submission" date="2019-10" db="EMBL/GenBank/DDBJ databases">
        <authorList>
            <consortium name="DOE Joint Genome Institute"/>
            <person name="Kuo A."/>
            <person name="Miyauchi S."/>
            <person name="Kiss E."/>
            <person name="Drula E."/>
            <person name="Kohler A."/>
            <person name="Sanchez-Garcia M."/>
            <person name="Andreopoulos B."/>
            <person name="Barry K.W."/>
            <person name="Bonito G."/>
            <person name="Buee M."/>
            <person name="Carver A."/>
            <person name="Chen C."/>
            <person name="Cichocki N."/>
            <person name="Clum A."/>
            <person name="Culley D."/>
            <person name="Crous P.W."/>
            <person name="Fauchery L."/>
            <person name="Girlanda M."/>
            <person name="Hayes R."/>
            <person name="Keri Z."/>
            <person name="Labutti K."/>
            <person name="Lipzen A."/>
            <person name="Lombard V."/>
            <person name="Magnuson J."/>
            <person name="Maillard F."/>
            <person name="Morin E."/>
            <person name="Murat C."/>
            <person name="Nolan M."/>
            <person name="Ohm R."/>
            <person name="Pangilinan J."/>
            <person name="Pereira M."/>
            <person name="Perotto S."/>
            <person name="Peter M."/>
            <person name="Riley R."/>
            <person name="Sitrit Y."/>
            <person name="Stielow B."/>
            <person name="Szollosi G."/>
            <person name="Zifcakova L."/>
            <person name="Stursova M."/>
            <person name="Spatafora J.W."/>
            <person name="Tedersoo L."/>
            <person name="Vaario L.-M."/>
            <person name="Yamada A."/>
            <person name="Yan M."/>
            <person name="Wang P."/>
            <person name="Xu J."/>
            <person name="Bruns T."/>
            <person name="Baldrian P."/>
            <person name="Vilgalys R."/>
            <person name="Henrissat B."/>
            <person name="Grigoriev I.V."/>
            <person name="Hibbett D."/>
            <person name="Nagy L.G."/>
            <person name="Martin F.M."/>
        </authorList>
    </citation>
    <scope>NUCLEOTIDE SEQUENCE</scope>
    <source>
        <strain evidence="1">P2</strain>
    </source>
</reference>
<gene>
    <name evidence="1" type="ORF">BDM02DRAFT_3094664</name>
</gene>